<dbReference type="RefSeq" id="WP_025351699.1">
    <property type="nucleotide sequence ID" value="NZ_CP006850.1"/>
</dbReference>
<dbReference type="Proteomes" id="UP000019150">
    <property type="component" value="Chromosome"/>
</dbReference>
<dbReference type="EMBL" id="CP006850">
    <property type="protein sequence ID" value="AHH20333.1"/>
    <property type="molecule type" value="Genomic_DNA"/>
</dbReference>
<dbReference type="HOGENOM" id="CLU_2035589_0_0_11"/>
<dbReference type="AlphaFoldDB" id="W5TMX5"/>
<dbReference type="OrthoDB" id="4558827at2"/>
<dbReference type="PATRIC" id="fig|1415166.3.peg.5724"/>
<dbReference type="Gene3D" id="3.10.450.40">
    <property type="match status" value="1"/>
</dbReference>
<evidence type="ECO:0000313" key="4">
    <source>
        <dbReference type="Proteomes" id="UP000019150"/>
    </source>
</evidence>
<feature type="transmembrane region" description="Helical" evidence="1">
    <location>
        <begin position="12"/>
        <end position="34"/>
    </location>
</feature>
<dbReference type="Pfam" id="PF03413">
    <property type="entry name" value="PepSY"/>
    <property type="match status" value="1"/>
</dbReference>
<sequence>MTTILRRVRDGLRWLLVGAAAFAVVATVGLGFGIGTGVFDDSRHHAEFSPVGYASAATPVAAPALIDRARAEDVARGAVPGAEVSSAELDTRGTTSVWEVELRDARGHETDVTVDAVSAAVLTVRADDD</sequence>
<protein>
    <submittedName>
        <fullName evidence="3">PepSY domain-containing protein</fullName>
    </submittedName>
</protein>
<dbReference type="InterPro" id="IPR025711">
    <property type="entry name" value="PepSY"/>
</dbReference>
<dbReference type="STRING" id="1415166.NONO_c55530"/>
<dbReference type="KEGG" id="nno:NONO_c55530"/>
<keyword evidence="1" id="KW-1133">Transmembrane helix</keyword>
<keyword evidence="4" id="KW-1185">Reference proteome</keyword>
<evidence type="ECO:0000256" key="1">
    <source>
        <dbReference type="SAM" id="Phobius"/>
    </source>
</evidence>
<name>W5TMX5_9NOCA</name>
<keyword evidence="1" id="KW-0812">Transmembrane</keyword>
<evidence type="ECO:0000313" key="3">
    <source>
        <dbReference type="EMBL" id="AHH20333.1"/>
    </source>
</evidence>
<reference evidence="3 4" key="1">
    <citation type="journal article" date="2014" name="Appl. Environ. Microbiol.">
        <title>Insights into the Microbial Degradation of Rubber and Gutta-Percha by Analysis of the Complete Genome of Nocardia nova SH22a.</title>
        <authorList>
            <person name="Luo Q."/>
            <person name="Hiessl S."/>
            <person name="Poehlein A."/>
            <person name="Daniel R."/>
            <person name="Steinbuchel A."/>
        </authorList>
    </citation>
    <scope>NUCLEOTIDE SEQUENCE [LARGE SCALE GENOMIC DNA]</scope>
    <source>
        <strain evidence="3">SH22a</strain>
    </source>
</reference>
<feature type="domain" description="PepSY" evidence="2">
    <location>
        <begin position="66"/>
        <end position="124"/>
    </location>
</feature>
<keyword evidence="1" id="KW-0472">Membrane</keyword>
<proteinExistence type="predicted"/>
<evidence type="ECO:0000259" key="2">
    <source>
        <dbReference type="Pfam" id="PF03413"/>
    </source>
</evidence>
<gene>
    <name evidence="3" type="ORF">NONO_c55530</name>
</gene>
<accession>W5TMX5</accession>
<organism evidence="3 4">
    <name type="scientific">Nocardia nova SH22a</name>
    <dbReference type="NCBI Taxonomy" id="1415166"/>
    <lineage>
        <taxon>Bacteria</taxon>
        <taxon>Bacillati</taxon>
        <taxon>Actinomycetota</taxon>
        <taxon>Actinomycetes</taxon>
        <taxon>Mycobacteriales</taxon>
        <taxon>Nocardiaceae</taxon>
        <taxon>Nocardia</taxon>
    </lineage>
</organism>